<evidence type="ECO:0000256" key="3">
    <source>
        <dbReference type="ARBA" id="ARBA00022692"/>
    </source>
</evidence>
<evidence type="ECO:0000259" key="9">
    <source>
        <dbReference type="Pfam" id="PF13515"/>
    </source>
</evidence>
<gene>
    <name evidence="10" type="ORF">GCM10010305_51480</name>
</gene>
<comment type="caution">
    <text evidence="10">The sequence shown here is derived from an EMBL/GenBank/DDBJ whole genome shotgun (WGS) entry which is preliminary data.</text>
</comment>
<accession>A0A918T922</accession>
<organism evidence="10 11">
    <name type="scientific">Streptomyces termitum</name>
    <dbReference type="NCBI Taxonomy" id="67368"/>
    <lineage>
        <taxon>Bacteria</taxon>
        <taxon>Bacillati</taxon>
        <taxon>Actinomycetota</taxon>
        <taxon>Actinomycetes</taxon>
        <taxon>Kitasatosporales</taxon>
        <taxon>Streptomycetaceae</taxon>
        <taxon>Streptomyces</taxon>
    </lineage>
</organism>
<keyword evidence="4 8" id="KW-1133">Transmembrane helix</keyword>
<comment type="similarity">
    <text evidence="6">Belongs to the YccS/YhfK family.</text>
</comment>
<keyword evidence="2" id="KW-1003">Cell membrane</keyword>
<reference evidence="10" key="2">
    <citation type="submission" date="2020-09" db="EMBL/GenBank/DDBJ databases">
        <authorList>
            <person name="Sun Q."/>
            <person name="Ohkuma M."/>
        </authorList>
    </citation>
    <scope>NUCLEOTIDE SEQUENCE</scope>
    <source>
        <strain evidence="10">JCM 4518</strain>
    </source>
</reference>
<dbReference type="EMBL" id="BMUL01000016">
    <property type="protein sequence ID" value="GHB01898.1"/>
    <property type="molecule type" value="Genomic_DNA"/>
</dbReference>
<evidence type="ECO:0000313" key="11">
    <source>
        <dbReference type="Proteomes" id="UP000644020"/>
    </source>
</evidence>
<feature type="transmembrane region" description="Helical" evidence="8">
    <location>
        <begin position="410"/>
        <end position="428"/>
    </location>
</feature>
<evidence type="ECO:0000256" key="4">
    <source>
        <dbReference type="ARBA" id="ARBA00022989"/>
    </source>
</evidence>
<name>A0A918T922_9ACTN</name>
<dbReference type="GO" id="GO:0005886">
    <property type="term" value="C:plasma membrane"/>
    <property type="evidence" value="ECO:0007669"/>
    <property type="project" value="UniProtKB-SubCell"/>
</dbReference>
<feature type="transmembrane region" description="Helical" evidence="8">
    <location>
        <begin position="85"/>
        <end position="114"/>
    </location>
</feature>
<keyword evidence="5 8" id="KW-0472">Membrane</keyword>
<evidence type="ECO:0000256" key="8">
    <source>
        <dbReference type="SAM" id="Phobius"/>
    </source>
</evidence>
<keyword evidence="3 8" id="KW-0812">Transmembrane</keyword>
<evidence type="ECO:0000256" key="7">
    <source>
        <dbReference type="SAM" id="MobiDB-lite"/>
    </source>
</evidence>
<reference evidence="10" key="1">
    <citation type="journal article" date="2014" name="Int. J. Syst. Evol. Microbiol.">
        <title>Complete genome sequence of Corynebacterium casei LMG S-19264T (=DSM 44701T), isolated from a smear-ripened cheese.</title>
        <authorList>
            <consortium name="US DOE Joint Genome Institute (JGI-PGF)"/>
            <person name="Walter F."/>
            <person name="Albersmeier A."/>
            <person name="Kalinowski J."/>
            <person name="Ruckert C."/>
        </authorList>
    </citation>
    <scope>NUCLEOTIDE SEQUENCE</scope>
    <source>
        <strain evidence="10">JCM 4518</strain>
    </source>
</reference>
<feature type="transmembrane region" description="Helical" evidence="8">
    <location>
        <begin position="121"/>
        <end position="142"/>
    </location>
</feature>
<proteinExistence type="inferred from homology"/>
<feature type="transmembrane region" description="Helical" evidence="8">
    <location>
        <begin position="148"/>
        <end position="170"/>
    </location>
</feature>
<evidence type="ECO:0000256" key="6">
    <source>
        <dbReference type="ARBA" id="ARBA00043993"/>
    </source>
</evidence>
<feature type="domain" description="Integral membrane bound transporter" evidence="9">
    <location>
        <begin position="376"/>
        <end position="498"/>
    </location>
</feature>
<feature type="transmembrane region" description="Helical" evidence="8">
    <location>
        <begin position="369"/>
        <end position="390"/>
    </location>
</feature>
<dbReference type="PANTHER" id="PTHR30509:SF9">
    <property type="entry name" value="MULTIDRUG RESISTANCE PROTEIN MDTO"/>
    <property type="match status" value="1"/>
</dbReference>
<sequence>MVRDGSKSLTPPAWLTAGLRPAPAPVPWAAVVRAALALSLPLAAGLALDRPAYGALVSMGALSGVIGDTADAYRMRVFNIAVPQLFGALGVTLGTLVFGQGWLAVATLTLVALVSGMISSIGAVASAAGLLLLLNAVVGAGLPMPSPWWTAPLLLTLGGLVVLALTLLGWPLRRTAPERTAVAATYRTVAELYETAGTPGYERRRHAVTASLNQSYDLVLARRTRQHGRTSSLARLLAQLNVLIPLLEAAPAADLRARVHGPLPPAVAATVRALADTIEEGGARERPALPEPLFAAPARPSERAVEHALRHAVTVVHEPESDPSPRSSTRGDLHADDRLGRPAALAVRARRAARAVLLSEPSWRYGLRLALCIGLAQALVSLIAVPRSYWVALTVTFVMKPDFGSVFSRAVLRAVGTCLGLVLAALVLAEVPRGWWDVPVMAVLAALVPAFSAKGYAFQTAAVTPVILLLSDTLNQEGFGLVLPRLYDSLIGCGIALVAGYLLWPESWHSRIGDRLAEAVADTAAYVDRAFGPDPDGGGARLRARRKLYRDLSAVRSEFQRALTEPPPTGPRAAAWWPLAIAVERIVDATTAARIRVAHGAPPPDPAEVAAVARELRELAEGLRASATLVPVHADLPEDTDGVLAPVRQEVRAARAIAGPELG</sequence>
<dbReference type="AlphaFoldDB" id="A0A918T922"/>
<dbReference type="InterPro" id="IPR049453">
    <property type="entry name" value="Memb_transporter_dom"/>
</dbReference>
<evidence type="ECO:0000256" key="5">
    <source>
        <dbReference type="ARBA" id="ARBA00023136"/>
    </source>
</evidence>
<feature type="region of interest" description="Disordered" evidence="7">
    <location>
        <begin position="315"/>
        <end position="336"/>
    </location>
</feature>
<evidence type="ECO:0000313" key="10">
    <source>
        <dbReference type="EMBL" id="GHB01898.1"/>
    </source>
</evidence>
<feature type="transmembrane region" description="Helical" evidence="8">
    <location>
        <begin position="435"/>
        <end position="451"/>
    </location>
</feature>
<dbReference type="Pfam" id="PF13515">
    <property type="entry name" value="FUSC_2"/>
    <property type="match status" value="1"/>
</dbReference>
<dbReference type="Proteomes" id="UP000644020">
    <property type="component" value="Unassembled WGS sequence"/>
</dbReference>
<comment type="subcellular location">
    <subcellularLocation>
        <location evidence="1">Cell membrane</location>
        <topology evidence="1">Multi-pass membrane protein</topology>
    </subcellularLocation>
</comment>
<dbReference type="PANTHER" id="PTHR30509">
    <property type="entry name" value="P-HYDROXYBENZOIC ACID EFFLUX PUMP SUBUNIT-RELATED"/>
    <property type="match status" value="1"/>
</dbReference>
<evidence type="ECO:0000256" key="1">
    <source>
        <dbReference type="ARBA" id="ARBA00004651"/>
    </source>
</evidence>
<feature type="transmembrane region" description="Helical" evidence="8">
    <location>
        <begin position="486"/>
        <end position="504"/>
    </location>
</feature>
<protein>
    <submittedName>
        <fullName evidence="10">Membrane protein</fullName>
    </submittedName>
</protein>
<dbReference type="RefSeq" id="WP_189981575.1">
    <property type="nucleotide sequence ID" value="NZ_BMUL01000016.1"/>
</dbReference>
<evidence type="ECO:0000256" key="2">
    <source>
        <dbReference type="ARBA" id="ARBA00022475"/>
    </source>
</evidence>
<keyword evidence="11" id="KW-1185">Reference proteome</keyword>